<gene>
    <name evidence="1" type="ORF">FHX59_003416</name>
</gene>
<accession>A0ABR6FNJ2</accession>
<name>A0ABR6FNJ2_9BURK</name>
<evidence type="ECO:0000313" key="1">
    <source>
        <dbReference type="EMBL" id="MBB2928985.1"/>
    </source>
</evidence>
<comment type="caution">
    <text evidence="1">The sequence shown here is derived from an EMBL/GenBank/DDBJ whole genome shotgun (WGS) entry which is preliminary data.</text>
</comment>
<keyword evidence="2" id="KW-1185">Reference proteome</keyword>
<sequence>MAEAACWAHDRTPRVRKTLAVFADALSFSTNSGQVNVDKVLITVTLQSTGASGSRASSR</sequence>
<reference evidence="1 2" key="1">
    <citation type="submission" date="2020-08" db="EMBL/GenBank/DDBJ databases">
        <title>Genomic Encyclopedia of Type Strains, Phase IV (KMG-V): Genome sequencing to study the core and pangenomes of soil and plant-associated prokaryotes.</title>
        <authorList>
            <person name="Whitman W."/>
        </authorList>
    </citation>
    <scope>NUCLEOTIDE SEQUENCE [LARGE SCALE GENOMIC DNA]</scope>
    <source>
        <strain evidence="1 2">SRMrh-85</strain>
    </source>
</reference>
<dbReference type="Proteomes" id="UP000533533">
    <property type="component" value="Unassembled WGS sequence"/>
</dbReference>
<dbReference type="EMBL" id="JACHVZ010000009">
    <property type="protein sequence ID" value="MBB2928985.1"/>
    <property type="molecule type" value="Genomic_DNA"/>
</dbReference>
<evidence type="ECO:0000313" key="2">
    <source>
        <dbReference type="Proteomes" id="UP000533533"/>
    </source>
</evidence>
<proteinExistence type="predicted"/>
<protein>
    <submittedName>
        <fullName evidence="1">Uncharacterized protein</fullName>
    </submittedName>
</protein>
<organism evidence="1 2">
    <name type="scientific">Paraburkholderia silvatlantica</name>
    <dbReference type="NCBI Taxonomy" id="321895"/>
    <lineage>
        <taxon>Bacteria</taxon>
        <taxon>Pseudomonadati</taxon>
        <taxon>Pseudomonadota</taxon>
        <taxon>Betaproteobacteria</taxon>
        <taxon>Burkholderiales</taxon>
        <taxon>Burkholderiaceae</taxon>
        <taxon>Paraburkholderia</taxon>
    </lineage>
</organism>